<evidence type="ECO:0000256" key="2">
    <source>
        <dbReference type="ARBA" id="ARBA00022801"/>
    </source>
</evidence>
<dbReference type="SUPFAM" id="SSF81296">
    <property type="entry name" value="E set domains"/>
    <property type="match status" value="1"/>
</dbReference>
<dbReference type="CDD" id="cd02850">
    <property type="entry name" value="E_set_Cellulase_N"/>
    <property type="match status" value="1"/>
</dbReference>
<evidence type="ECO:0000256" key="5">
    <source>
        <dbReference type="ARBA" id="ARBA00023326"/>
    </source>
</evidence>
<gene>
    <name evidence="9" type="ORF">I7X12_19005</name>
</gene>
<evidence type="ECO:0000256" key="6">
    <source>
        <dbReference type="SAM" id="MobiDB-lite"/>
    </source>
</evidence>
<dbReference type="InterPro" id="IPR013783">
    <property type="entry name" value="Ig-like_fold"/>
</dbReference>
<dbReference type="GeneID" id="60590628"/>
<evidence type="ECO:0000259" key="8">
    <source>
        <dbReference type="Pfam" id="PF02927"/>
    </source>
</evidence>
<dbReference type="InterPro" id="IPR018221">
    <property type="entry name" value="Glyco_hydro_9_His_AS"/>
</dbReference>
<keyword evidence="5" id="KW-0624">Polysaccharide degradation</keyword>
<dbReference type="PROSITE" id="PS00592">
    <property type="entry name" value="GH9_2"/>
    <property type="match status" value="1"/>
</dbReference>
<dbReference type="RefSeq" id="WP_198061585.1">
    <property type="nucleotide sequence ID" value="NZ_CP065856.1"/>
</dbReference>
<dbReference type="Gene3D" id="2.60.40.10">
    <property type="entry name" value="Immunoglobulins"/>
    <property type="match status" value="1"/>
</dbReference>
<evidence type="ECO:0000256" key="4">
    <source>
        <dbReference type="ARBA" id="ARBA00023295"/>
    </source>
</evidence>
<keyword evidence="4" id="KW-0326">Glycosidase</keyword>
<dbReference type="EMBL" id="CP065856">
    <property type="protein sequence ID" value="QPV62787.1"/>
    <property type="molecule type" value="Genomic_DNA"/>
</dbReference>
<accession>A0A7T3KUZ7</accession>
<dbReference type="PANTHER" id="PTHR22298">
    <property type="entry name" value="ENDO-1,4-BETA-GLUCANASE"/>
    <property type="match status" value="1"/>
</dbReference>
<dbReference type="GO" id="GO:0000272">
    <property type="term" value="P:polysaccharide catabolic process"/>
    <property type="evidence" value="ECO:0007669"/>
    <property type="project" value="UniProtKB-KW"/>
</dbReference>
<evidence type="ECO:0000313" key="9">
    <source>
        <dbReference type="EMBL" id="QPV62787.1"/>
    </source>
</evidence>
<sequence length="589" mass="64104">MSEFEPGSDGPAERVRVDQVGYLPSAPKRAVVAVETDRSTIEAERFAVRECGPGDVVRSGALSDPVDDPDAAETVRRADFSTLSEPGEYRVAVGRGVTDDGDLQAVTAESVPFRVGTDAYDGVLADAVRLYTLKRSNTAIDDPVTGLDVPAGHTQDARAAMYFGDEFRDDGERLDVSGGWYDAGDYGKYVPPAAVTVGQLLLAYEQYPSAFEAGQCDLPVEASGVEGSVTDGEDAFELPDLLVEAKFELEWLERMQREDGALYHKVAAREWPAIDEAPTDDDRERFVYGLSTFGTAQYAAAMAMAARVYAERAPEFAERALEHARGAHAYLESNPDPEFRFDEGQDDGSGPYRKDTDREERFWATAELLKTTGDTRYADYLEVRFADLFDAEARAPVWDDTLSLGQWAYLTADAADDARADRLESAFVDYADDLVAAIEADGYRCALDTEDYHWASTKLALSKGSLLLLANAIDSDARYVAGALDQLHYALGRTPTGYSYVTGQGTHPPRNPHDRLVEGTGTDLPGMVVGGANRNGDDETVAEYIAETDAPPAKCYVDATESYSANEWAIDYTAPIVFLLGHARTMGDA</sequence>
<feature type="domain" description="Cellulase Ig-like" evidence="8">
    <location>
        <begin position="12"/>
        <end position="94"/>
    </location>
</feature>
<dbReference type="Proteomes" id="UP000595001">
    <property type="component" value="Chromosome"/>
</dbReference>
<dbReference type="AlphaFoldDB" id="A0A7T3KUZ7"/>
<dbReference type="Pfam" id="PF02927">
    <property type="entry name" value="CelD_N"/>
    <property type="match status" value="1"/>
</dbReference>
<dbReference type="Gene3D" id="1.50.10.10">
    <property type="match status" value="1"/>
</dbReference>
<comment type="similarity">
    <text evidence="1">Belongs to the glycosyl hydrolase 9 (cellulase E) family.</text>
</comment>
<reference evidence="9 10" key="1">
    <citation type="submission" date="2020-12" db="EMBL/GenBank/DDBJ databases">
        <title>Halosimplex halophilum sp. nov. and Halosimplex salinum sp. nov., two new members of the genus Halosimplex.</title>
        <authorList>
            <person name="Cui H.L."/>
        </authorList>
    </citation>
    <scope>NUCLEOTIDE SEQUENCE [LARGE SCALE GENOMIC DNA]</scope>
    <source>
        <strain evidence="9 10">YGH94</strain>
    </source>
</reference>
<dbReference type="SUPFAM" id="SSF48208">
    <property type="entry name" value="Six-hairpin glycosidases"/>
    <property type="match status" value="1"/>
</dbReference>
<dbReference type="InterPro" id="IPR008928">
    <property type="entry name" value="6-hairpin_glycosidase_sf"/>
</dbReference>
<dbReference type="Pfam" id="PF00759">
    <property type="entry name" value="Glyco_hydro_9"/>
    <property type="match status" value="1"/>
</dbReference>
<keyword evidence="2 9" id="KW-0378">Hydrolase</keyword>
<dbReference type="InterPro" id="IPR004197">
    <property type="entry name" value="Cellulase_Ig-like"/>
</dbReference>
<evidence type="ECO:0000256" key="3">
    <source>
        <dbReference type="ARBA" id="ARBA00023277"/>
    </source>
</evidence>
<evidence type="ECO:0000259" key="7">
    <source>
        <dbReference type="Pfam" id="PF00759"/>
    </source>
</evidence>
<feature type="region of interest" description="Disordered" evidence="6">
    <location>
        <begin position="332"/>
        <end position="356"/>
    </location>
</feature>
<feature type="domain" description="Glycoside hydrolase family 9" evidence="7">
    <location>
        <begin position="120"/>
        <end position="580"/>
    </location>
</feature>
<evidence type="ECO:0000256" key="1">
    <source>
        <dbReference type="ARBA" id="ARBA00007072"/>
    </source>
</evidence>
<dbReference type="InterPro" id="IPR014756">
    <property type="entry name" value="Ig_E-set"/>
</dbReference>
<dbReference type="InterPro" id="IPR001701">
    <property type="entry name" value="Glyco_hydro_9"/>
</dbReference>
<dbReference type="KEGG" id="hlt:I7X12_19005"/>
<evidence type="ECO:0000313" key="10">
    <source>
        <dbReference type="Proteomes" id="UP000595001"/>
    </source>
</evidence>
<name>A0A7T3KUZ7_9EURY</name>
<proteinExistence type="inferred from homology"/>
<organism evidence="9 10">
    <name type="scientific">Halosimplex litoreum</name>
    <dbReference type="NCBI Taxonomy" id="1198301"/>
    <lineage>
        <taxon>Archaea</taxon>
        <taxon>Methanobacteriati</taxon>
        <taxon>Methanobacteriota</taxon>
        <taxon>Stenosarchaea group</taxon>
        <taxon>Halobacteria</taxon>
        <taxon>Halobacteriales</taxon>
        <taxon>Haloarculaceae</taxon>
        <taxon>Halosimplex</taxon>
    </lineage>
</organism>
<protein>
    <submittedName>
        <fullName evidence="9">Glycoside hydrolase family 9 protein</fullName>
    </submittedName>
</protein>
<keyword evidence="10" id="KW-1185">Reference proteome</keyword>
<dbReference type="OrthoDB" id="200966at2157"/>
<dbReference type="GO" id="GO:0008810">
    <property type="term" value="F:cellulase activity"/>
    <property type="evidence" value="ECO:0007669"/>
    <property type="project" value="InterPro"/>
</dbReference>
<dbReference type="InterPro" id="IPR012341">
    <property type="entry name" value="6hp_glycosidase-like_sf"/>
</dbReference>
<keyword evidence="3" id="KW-0119">Carbohydrate metabolism</keyword>